<feature type="compositionally biased region" description="Low complexity" evidence="9">
    <location>
        <begin position="171"/>
        <end position="181"/>
    </location>
</feature>
<evidence type="ECO:0000256" key="7">
    <source>
        <dbReference type="ARBA" id="ARBA00023242"/>
    </source>
</evidence>
<dbReference type="PANTHER" id="PTHR47663">
    <property type="entry name" value="XYLANOLYTIC TRANSCRIPTIONAL ACTIVATOR XLNR-RELATED"/>
    <property type="match status" value="1"/>
</dbReference>
<keyword evidence="2" id="KW-0862">Zinc</keyword>
<feature type="compositionally biased region" description="Polar residues" evidence="9">
    <location>
        <begin position="182"/>
        <end position="210"/>
    </location>
</feature>
<dbReference type="GO" id="GO:0006351">
    <property type="term" value="P:DNA-templated transcription"/>
    <property type="evidence" value="ECO:0007669"/>
    <property type="project" value="InterPro"/>
</dbReference>
<protein>
    <recommendedName>
        <fullName evidence="11">Xylanolytic transcriptional activator regulatory domain-containing protein</fullName>
    </recommendedName>
</protein>
<feature type="region of interest" description="Disordered" evidence="9">
    <location>
        <begin position="334"/>
        <end position="367"/>
    </location>
</feature>
<gene>
    <name evidence="12" type="ORF">GGP41_004617</name>
</gene>
<name>A0A8H5ZC50_COCSA</name>
<accession>A0A8H5ZC50</accession>
<evidence type="ECO:0000256" key="9">
    <source>
        <dbReference type="SAM" id="MobiDB-lite"/>
    </source>
</evidence>
<dbReference type="InterPro" id="IPR051439">
    <property type="entry name" value="XlnR/Xlr1"/>
</dbReference>
<feature type="region of interest" description="Disordered" evidence="9">
    <location>
        <begin position="88"/>
        <end position="107"/>
    </location>
</feature>
<dbReference type="InterPro" id="IPR007219">
    <property type="entry name" value="XnlR_reg_dom"/>
</dbReference>
<evidence type="ECO:0000256" key="2">
    <source>
        <dbReference type="ARBA" id="ARBA00022833"/>
    </source>
</evidence>
<dbReference type="SMART" id="SM00906">
    <property type="entry name" value="Fungal_trans"/>
    <property type="match status" value="1"/>
</dbReference>
<dbReference type="GO" id="GO:0000981">
    <property type="term" value="F:DNA-binding transcription factor activity, RNA polymerase II-specific"/>
    <property type="evidence" value="ECO:0007669"/>
    <property type="project" value="InterPro"/>
</dbReference>
<feature type="transmembrane region" description="Helical" evidence="10">
    <location>
        <begin position="872"/>
        <end position="892"/>
    </location>
</feature>
<evidence type="ECO:0000256" key="5">
    <source>
        <dbReference type="ARBA" id="ARBA00023159"/>
    </source>
</evidence>
<feature type="region of interest" description="Disordered" evidence="9">
    <location>
        <begin position="1"/>
        <end position="38"/>
    </location>
</feature>
<dbReference type="Proteomes" id="UP000624244">
    <property type="component" value="Unassembled WGS sequence"/>
</dbReference>
<comment type="caution">
    <text evidence="12">The sequence shown here is derived from an EMBL/GenBank/DDBJ whole genome shotgun (WGS) entry which is preliminary data.</text>
</comment>
<keyword evidence="3" id="KW-0805">Transcription regulation</keyword>
<feature type="domain" description="Xylanolytic transcriptional activator regulatory" evidence="11">
    <location>
        <begin position="575"/>
        <end position="678"/>
    </location>
</feature>
<keyword evidence="7" id="KW-0539">Nucleus</keyword>
<dbReference type="GO" id="GO:0003677">
    <property type="term" value="F:DNA binding"/>
    <property type="evidence" value="ECO:0007669"/>
    <property type="project" value="UniProtKB-KW"/>
</dbReference>
<dbReference type="EMBL" id="WNKQ01000015">
    <property type="protein sequence ID" value="KAF5846597.1"/>
    <property type="molecule type" value="Genomic_DNA"/>
</dbReference>
<evidence type="ECO:0000256" key="6">
    <source>
        <dbReference type="ARBA" id="ARBA00023163"/>
    </source>
</evidence>
<dbReference type="SUPFAM" id="SSF57701">
    <property type="entry name" value="Zn2/Cys6 DNA-binding domain"/>
    <property type="match status" value="1"/>
</dbReference>
<keyword evidence="6" id="KW-0804">Transcription</keyword>
<dbReference type="InterPro" id="IPR036864">
    <property type="entry name" value="Zn2-C6_fun-type_DNA-bd_sf"/>
</dbReference>
<sequence length="974" mass="108182">MLSTNLHQYPPAFSHVPSPNAVDHPHHHHHLSMDHMGHSSLESMAHPSQYAALQFHHNRHVLPNGKAVIKPHHRLPYASGPLAPRHQREMLHERSGRSNSASGPVRRRISRACDQCNQLRTKCDGRQSHSRPYPAITTSDSFTNKTPEFGLTCEYIRERKKRGKASRKDIAQQQAAAAAAAGSSTVKSEESSTPQPSDKTAESIPSSSPKLTEGQRPRSELPARSASIATTSSDMDTASMYPNRTMSLNAIDTIPEGDMHHQMADGMQAMQPMQPPRIQTQGLPMQHSIPEYASMEYHRNLAYQQPPLQVMQPGMHPGVSSHGHAMEYSGSPYSMMSPQSAHAQTQPQPGAFGMPEEPPNMGYMPQSPANGSPGWILPSPSTTMYSGAPHQSHSHQLRYPVLQPLVPHLANIMPVSLACDLLELYFQSSSSAFMQPVSPYVLGYVFRKRSFLRTNNPRVCSPALLASMLWIGCLTSESPYLSSSPSARSQLSEKLINLTISLLKPLVHQTPGSPDSGPTNFATGNMVDSVTMDGFGMPTQESDIGLPGACGGLDEVVTYMHLAIVISASEYKAASLRWWNAAWSLARELKLGKEVPVTPPPEPNDENISADIRAEHGRGAYPNGQHSSVECTEEQREERRRIWWLLFTVDRHLALCYNRPLSLLDVECSGLLQPLDDNVWQSGEFFEDSAQSFSDHTFRRRGPSFECTGHSIFGFFLPLMTILGEITDLYHARNHPRFGAKTDWEHHVVEISQQLVAYGHSLQELRNRAVHEANVEAQQESVHPGTPSVRSVNSSISRAQENLLHAKIVEAYGTHLMHTLHILLNGKWDPISLLDDNDLWISSQSFVDATGHAVHAAEALNEVLELDPDLSFMPFFFGIYLLQGSFLLLLIADKLQGDANPKIVRACEVIVRAHEACIVTLNTEYQRNFRKVMRSALQQVRGRGIDEHAELAQQRRREMLSLYRWSGDGTGLAL</sequence>
<evidence type="ECO:0000256" key="8">
    <source>
        <dbReference type="ARBA" id="ARBA00037990"/>
    </source>
</evidence>
<dbReference type="AlphaFoldDB" id="A0A8H5ZC50"/>
<keyword evidence="4" id="KW-0238">DNA-binding</keyword>
<dbReference type="CDD" id="cd12148">
    <property type="entry name" value="fungal_TF_MHR"/>
    <property type="match status" value="1"/>
</dbReference>
<dbReference type="GO" id="GO:0008270">
    <property type="term" value="F:zinc ion binding"/>
    <property type="evidence" value="ECO:0007669"/>
    <property type="project" value="InterPro"/>
</dbReference>
<dbReference type="InterPro" id="IPR001138">
    <property type="entry name" value="Zn2Cys6_DnaBD"/>
</dbReference>
<evidence type="ECO:0000256" key="10">
    <source>
        <dbReference type="SAM" id="Phobius"/>
    </source>
</evidence>
<proteinExistence type="inferred from homology"/>
<evidence type="ECO:0000256" key="3">
    <source>
        <dbReference type="ARBA" id="ARBA00023015"/>
    </source>
</evidence>
<evidence type="ECO:0000313" key="13">
    <source>
        <dbReference type="Proteomes" id="UP000624244"/>
    </source>
</evidence>
<reference evidence="12" key="1">
    <citation type="submission" date="2019-11" db="EMBL/GenBank/DDBJ databases">
        <title>Bipolaris sorokiniana Genome sequencing.</title>
        <authorList>
            <person name="Wang H."/>
        </authorList>
    </citation>
    <scope>NUCLEOTIDE SEQUENCE</scope>
</reference>
<feature type="compositionally biased region" description="Polar residues" evidence="9">
    <location>
        <begin position="334"/>
        <end position="348"/>
    </location>
</feature>
<feature type="region of interest" description="Disordered" evidence="9">
    <location>
        <begin position="164"/>
        <end position="240"/>
    </location>
</feature>
<keyword evidence="5" id="KW-0010">Activator</keyword>
<keyword evidence="1" id="KW-0479">Metal-binding</keyword>
<evidence type="ECO:0000313" key="12">
    <source>
        <dbReference type="EMBL" id="KAF5846597.1"/>
    </source>
</evidence>
<evidence type="ECO:0000256" key="1">
    <source>
        <dbReference type="ARBA" id="ARBA00022723"/>
    </source>
</evidence>
<organism evidence="12 13">
    <name type="scientific">Cochliobolus sativus</name>
    <name type="common">Common root rot and spot blotch fungus</name>
    <name type="synonym">Bipolaris sorokiniana</name>
    <dbReference type="NCBI Taxonomy" id="45130"/>
    <lineage>
        <taxon>Eukaryota</taxon>
        <taxon>Fungi</taxon>
        <taxon>Dikarya</taxon>
        <taxon>Ascomycota</taxon>
        <taxon>Pezizomycotina</taxon>
        <taxon>Dothideomycetes</taxon>
        <taxon>Pleosporomycetidae</taxon>
        <taxon>Pleosporales</taxon>
        <taxon>Pleosporineae</taxon>
        <taxon>Pleosporaceae</taxon>
        <taxon>Bipolaris</taxon>
    </lineage>
</organism>
<dbReference type="Pfam" id="PF04082">
    <property type="entry name" value="Fungal_trans"/>
    <property type="match status" value="1"/>
</dbReference>
<feature type="region of interest" description="Disordered" evidence="9">
    <location>
        <begin position="123"/>
        <end position="142"/>
    </location>
</feature>
<dbReference type="PANTHER" id="PTHR47663:SF1">
    <property type="entry name" value="XYLANOLYTIC TRANSCRIPTIONAL ACTIVATOR XLNR-RELATED"/>
    <property type="match status" value="1"/>
</dbReference>
<comment type="similarity">
    <text evidence="8">Belongs to the xlnR/xlr1 family.</text>
</comment>
<keyword evidence="10" id="KW-1133">Transmembrane helix</keyword>
<evidence type="ECO:0000259" key="11">
    <source>
        <dbReference type="SMART" id="SM00906"/>
    </source>
</evidence>
<evidence type="ECO:0000256" key="4">
    <source>
        <dbReference type="ARBA" id="ARBA00023125"/>
    </source>
</evidence>
<keyword evidence="10" id="KW-0472">Membrane</keyword>
<feature type="compositionally biased region" description="Polar residues" evidence="9">
    <location>
        <begin position="227"/>
        <end position="240"/>
    </location>
</feature>
<keyword evidence="10" id="KW-0812">Transmembrane</keyword>
<dbReference type="CDD" id="cd00067">
    <property type="entry name" value="GAL4"/>
    <property type="match status" value="1"/>
</dbReference>